<dbReference type="InterPro" id="IPR024079">
    <property type="entry name" value="MetalloPept_cat_dom_sf"/>
</dbReference>
<dbReference type="PANTHER" id="PTHR11905">
    <property type="entry name" value="ADAM A DISINTEGRIN AND METALLOPROTEASE DOMAIN"/>
    <property type="match status" value="1"/>
</dbReference>
<evidence type="ECO:0000256" key="5">
    <source>
        <dbReference type="PROSITE-ProRule" id="PRU00276"/>
    </source>
</evidence>
<evidence type="ECO:0000259" key="7">
    <source>
        <dbReference type="PROSITE" id="PS50215"/>
    </source>
</evidence>
<proteinExistence type="predicted"/>
<name>A0A6G5A3S8_RHIMP</name>
<dbReference type="InterPro" id="IPR001590">
    <property type="entry name" value="Peptidase_M12B"/>
</dbReference>
<feature type="domain" description="Peptidase M12B" evidence="7">
    <location>
        <begin position="165"/>
        <end position="372"/>
    </location>
</feature>
<keyword evidence="1 8" id="KW-0645">Protease</keyword>
<dbReference type="GO" id="GO:0046872">
    <property type="term" value="F:metal ion binding"/>
    <property type="evidence" value="ECO:0007669"/>
    <property type="project" value="UniProtKB-KW"/>
</dbReference>
<feature type="signal peptide" evidence="6">
    <location>
        <begin position="1"/>
        <end position="20"/>
    </location>
</feature>
<dbReference type="EMBL" id="GIKN01003392">
    <property type="protein sequence ID" value="NIE45665.1"/>
    <property type="molecule type" value="Transcribed_RNA"/>
</dbReference>
<protein>
    <submittedName>
        <fullName evidence="8">Putative secreted metalloprotease</fullName>
    </submittedName>
</protein>
<dbReference type="InterPro" id="IPR034030">
    <property type="entry name" value="ZnMc_salivary_gland_MPs"/>
</dbReference>
<feature type="binding site" evidence="5">
    <location>
        <position position="316"/>
    </location>
    <ligand>
        <name>Zn(2+)</name>
        <dbReference type="ChEBI" id="CHEBI:29105"/>
        <note>catalytic</note>
    </ligand>
</feature>
<dbReference type="GO" id="GO:0006509">
    <property type="term" value="P:membrane protein ectodomain proteolysis"/>
    <property type="evidence" value="ECO:0007669"/>
    <property type="project" value="TreeGrafter"/>
</dbReference>
<sequence length="462" mass="52551">MLLFVFVVFANLAVINFAGSQFFVYPRILNERTTASNLVLQLNQDITLNLKRSSVLADELLVATSTLEGNQLELVNTSDIQASLYHDLHHQSSVIVRARDGEAEVEGIINHNLRIKPVSASKRSHRGEIPHRIYEVEEPKNIPITMSNGNNWRKITKRALDFDRFAVEVHVVSDSVHQQNFAKTQELIAYFAVLLNGVNLRYLDMREPRIKFMLVGITRSLNDAYAKHLKPGILDMDKSLDGLYDYYVKGNIPGKPDVVHLVTGQDMARIENGALDKDYTGLAFGGPPCTKRAVSLSEDIASSYKGVFIMAHELGHVMGSPHDETEQCPWSEGYLMSYVDGGVKKYRLSRCSERRIRDNLKFMPRRCVGIVSQSTYMYHYKKFPGQKVSKKHYCKKLLRKYTTSNDIFYEKLEDNSRRCKMKCCFLTSPTMKRCLNATVLDGMKCDGGMTCRRGVCGQHEWP</sequence>
<keyword evidence="5" id="KW-0479">Metal-binding</keyword>
<dbReference type="PANTHER" id="PTHR11905:SF159">
    <property type="entry name" value="ADAM METALLOPROTEASE"/>
    <property type="match status" value="1"/>
</dbReference>
<feature type="binding site" evidence="5">
    <location>
        <position position="312"/>
    </location>
    <ligand>
        <name>Zn(2+)</name>
        <dbReference type="ChEBI" id="CHEBI:29105"/>
        <note>catalytic</note>
    </ligand>
</feature>
<dbReference type="VEuPathDB" id="VectorBase:LOC119165884"/>
<keyword evidence="2" id="KW-0378">Hydrolase</keyword>
<keyword evidence="6" id="KW-0732">Signal</keyword>
<dbReference type="Pfam" id="PF13582">
    <property type="entry name" value="Reprolysin_3"/>
    <property type="match status" value="1"/>
</dbReference>
<dbReference type="Gene3D" id="3.40.390.10">
    <property type="entry name" value="Collagenase (Catalytic Domain)"/>
    <property type="match status" value="1"/>
</dbReference>
<dbReference type="PROSITE" id="PS50215">
    <property type="entry name" value="ADAM_MEPRO"/>
    <property type="match status" value="1"/>
</dbReference>
<keyword evidence="3 5" id="KW-0862">Zinc</keyword>
<evidence type="ECO:0000256" key="3">
    <source>
        <dbReference type="ARBA" id="ARBA00022833"/>
    </source>
</evidence>
<evidence type="ECO:0000313" key="8">
    <source>
        <dbReference type="EMBL" id="NIE45665.1"/>
    </source>
</evidence>
<dbReference type="SUPFAM" id="SSF55486">
    <property type="entry name" value="Metalloproteases ('zincins'), catalytic domain"/>
    <property type="match status" value="1"/>
</dbReference>
<keyword evidence="4 8" id="KW-0482">Metalloprotease</keyword>
<organism evidence="8">
    <name type="scientific">Rhipicephalus microplus</name>
    <name type="common">Cattle tick</name>
    <name type="synonym">Boophilus microplus</name>
    <dbReference type="NCBI Taxonomy" id="6941"/>
    <lineage>
        <taxon>Eukaryota</taxon>
        <taxon>Metazoa</taxon>
        <taxon>Ecdysozoa</taxon>
        <taxon>Arthropoda</taxon>
        <taxon>Chelicerata</taxon>
        <taxon>Arachnida</taxon>
        <taxon>Acari</taxon>
        <taxon>Parasitiformes</taxon>
        <taxon>Ixodida</taxon>
        <taxon>Ixodoidea</taxon>
        <taxon>Ixodidae</taxon>
        <taxon>Rhipicephalinae</taxon>
        <taxon>Rhipicephalus</taxon>
        <taxon>Boophilus</taxon>
    </lineage>
</organism>
<dbReference type="CDD" id="cd04272">
    <property type="entry name" value="ZnMc_salivary_gland_MPs"/>
    <property type="match status" value="1"/>
</dbReference>
<evidence type="ECO:0000256" key="6">
    <source>
        <dbReference type="SAM" id="SignalP"/>
    </source>
</evidence>
<feature type="chain" id="PRO_5026031682" evidence="6">
    <location>
        <begin position="21"/>
        <end position="462"/>
    </location>
</feature>
<reference evidence="8" key="1">
    <citation type="submission" date="2020-03" db="EMBL/GenBank/DDBJ databases">
        <title>A transcriptome and proteome of the tick Rhipicephalus microplus shaped by the genetic composition of its hosts and developmental stage.</title>
        <authorList>
            <person name="Garcia G.R."/>
            <person name="Ribeiro J.M.C."/>
            <person name="Maruyama S.R."/>
            <person name="Gardinasse L.G."/>
            <person name="Nelson K."/>
            <person name="Ferreira B.R."/>
            <person name="Andrade T.G."/>
            <person name="Santos I.K.F.M."/>
        </authorList>
    </citation>
    <scope>NUCLEOTIDE SEQUENCE</scope>
    <source>
        <strain evidence="8">NSGR</strain>
        <tissue evidence="8">Salivary glands</tissue>
    </source>
</reference>
<evidence type="ECO:0000256" key="2">
    <source>
        <dbReference type="ARBA" id="ARBA00022801"/>
    </source>
</evidence>
<dbReference type="AlphaFoldDB" id="A0A6G5A3S8"/>
<evidence type="ECO:0000256" key="1">
    <source>
        <dbReference type="ARBA" id="ARBA00022670"/>
    </source>
</evidence>
<feature type="binding site" evidence="5">
    <location>
        <position position="322"/>
    </location>
    <ligand>
        <name>Zn(2+)</name>
        <dbReference type="ChEBI" id="CHEBI:29105"/>
        <note>catalytic</note>
    </ligand>
</feature>
<comment type="caution">
    <text evidence="5">Lacks conserved residue(s) required for the propagation of feature annotation.</text>
</comment>
<feature type="active site" evidence="5">
    <location>
        <position position="313"/>
    </location>
</feature>
<evidence type="ECO:0000256" key="4">
    <source>
        <dbReference type="ARBA" id="ARBA00023049"/>
    </source>
</evidence>
<dbReference type="OrthoDB" id="6490542at2759"/>
<accession>A0A6G5A3S8</accession>
<dbReference type="GO" id="GO:0004222">
    <property type="term" value="F:metalloendopeptidase activity"/>
    <property type="evidence" value="ECO:0007669"/>
    <property type="project" value="InterPro"/>
</dbReference>